<keyword evidence="1" id="KW-0472">Membrane</keyword>
<protein>
    <submittedName>
        <fullName evidence="2">TSA: Wollemia nobilis Ref_Wollemi_Transcript_2398_1635 transcribed RNA sequence</fullName>
    </submittedName>
</protein>
<feature type="transmembrane region" description="Helical" evidence="1">
    <location>
        <begin position="294"/>
        <end position="313"/>
    </location>
</feature>
<dbReference type="Pfam" id="PF12056">
    <property type="entry name" value="DUF3537"/>
    <property type="match status" value="1"/>
</dbReference>
<sequence>MENGISDLEIHLDSQTPDIQKPLLCNIISPTSRSEEAEIDPELGRLERLLLFLGLDQSTSPRAAFGCFLFLWLGVAVPAVTLWATACRNCGKYEVMKFEVIVQISGTGLAAVSMFCMAHNLRKYGLRKFLFVEFHHPHVRFRYDVKSQIRASFRLLKWIILPCFLVKAMREALRIVYVHEQYSWWENAVTLIAILISWLYLTTVFMSACVLFNLVCKLQIVRVEDYARLLEGASDVSVFLKEHMYLRYQLYKISHRFRIYILVAFVVVTGSQFMTLFEATFYSGKINFINAGDFLVSSAVQLVGVALCLRAAAKTTHKSQRIASIASQWHALATCNSSDVSESKDEANENGPVQDADPIYSLMVGDYESDLDSSEDLALDPESHFASNVASYQKRQALVMYFQFNQAGITIFGLVVDRALFSTLFFVEQGLILWVLGKTIVANSSK</sequence>
<proteinExistence type="predicted"/>
<feature type="transmembrane region" description="Helical" evidence="1">
    <location>
        <begin position="422"/>
        <end position="441"/>
    </location>
</feature>
<feature type="transmembrane region" description="Helical" evidence="1">
    <location>
        <begin position="151"/>
        <end position="169"/>
    </location>
</feature>
<dbReference type="InterPro" id="IPR021924">
    <property type="entry name" value="DUF3537"/>
</dbReference>
<evidence type="ECO:0000256" key="1">
    <source>
        <dbReference type="SAM" id="Phobius"/>
    </source>
</evidence>
<keyword evidence="1" id="KW-1133">Transmembrane helix</keyword>
<keyword evidence="1" id="KW-0812">Transmembrane</keyword>
<feature type="transmembrane region" description="Helical" evidence="1">
    <location>
        <begin position="63"/>
        <end position="86"/>
    </location>
</feature>
<name>A0A0C9RYS6_9CONI</name>
<feature type="transmembrane region" description="Helical" evidence="1">
    <location>
        <begin position="189"/>
        <end position="215"/>
    </location>
</feature>
<dbReference type="AlphaFoldDB" id="A0A0C9RYS6"/>
<evidence type="ECO:0000313" key="2">
    <source>
        <dbReference type="EMBL" id="JAG89274.1"/>
    </source>
</evidence>
<dbReference type="PANTHER" id="PTHR31963:SF2">
    <property type="entry name" value="ZINC FINGER CONSTANS-LIKE PROTEIN (DUF3537)"/>
    <property type="match status" value="1"/>
</dbReference>
<feature type="transmembrane region" description="Helical" evidence="1">
    <location>
        <begin position="257"/>
        <end position="274"/>
    </location>
</feature>
<feature type="transmembrane region" description="Helical" evidence="1">
    <location>
        <begin position="98"/>
        <end position="118"/>
    </location>
</feature>
<feature type="transmembrane region" description="Helical" evidence="1">
    <location>
        <begin position="398"/>
        <end position="416"/>
    </location>
</feature>
<dbReference type="EMBL" id="GCHU01002379">
    <property type="protein sequence ID" value="JAG89274.1"/>
    <property type="molecule type" value="Transcribed_RNA"/>
</dbReference>
<accession>A0A0C9RYS6</accession>
<dbReference type="PANTHER" id="PTHR31963">
    <property type="entry name" value="RAS GUANINE NUCLEOTIDE EXCHANGE FACTOR K"/>
    <property type="match status" value="1"/>
</dbReference>
<reference evidence="2" key="1">
    <citation type="submission" date="2015-02" db="EMBL/GenBank/DDBJ databases">
        <title>A transcriptome of Wollemia nobilis - a relic of Gondwana.</title>
        <authorList>
            <person name="Chia J.Y."/>
            <person name="Leong Y.S."/>
            <person name="Abdul Karim S."/>
            <person name="Wan Azmi N."/>
            <person name="Hercus R."/>
            <person name="Croft L."/>
        </authorList>
    </citation>
    <scope>NUCLEOTIDE SEQUENCE</scope>
    <source>
        <strain evidence="2">MaeBrown</strain>
        <tissue evidence="2">Leaf</tissue>
    </source>
</reference>
<organism evidence="2">
    <name type="scientific">Wollemia nobilis</name>
    <dbReference type="NCBI Taxonomy" id="56998"/>
    <lineage>
        <taxon>Eukaryota</taxon>
        <taxon>Viridiplantae</taxon>
        <taxon>Streptophyta</taxon>
        <taxon>Embryophyta</taxon>
        <taxon>Tracheophyta</taxon>
        <taxon>Spermatophyta</taxon>
        <taxon>Pinopsida</taxon>
        <taxon>Pinidae</taxon>
        <taxon>Conifers II</taxon>
        <taxon>Araucariales</taxon>
        <taxon>Araucariaceae</taxon>
        <taxon>Wollemia</taxon>
    </lineage>
</organism>